<dbReference type="GO" id="GO:0016301">
    <property type="term" value="F:kinase activity"/>
    <property type="evidence" value="ECO:0007669"/>
    <property type="project" value="UniProtKB-KW"/>
</dbReference>
<comment type="catalytic activity">
    <reaction evidence="1">
        <text>ATP + protein L-histidine = ADP + protein N-phospho-L-histidine.</text>
        <dbReference type="EC" id="2.7.13.3"/>
    </reaction>
</comment>
<dbReference type="CDD" id="cd00130">
    <property type="entry name" value="PAS"/>
    <property type="match status" value="1"/>
</dbReference>
<dbReference type="Pfam" id="PF02518">
    <property type="entry name" value="HATPase_c"/>
    <property type="match status" value="1"/>
</dbReference>
<dbReference type="InterPro" id="IPR036890">
    <property type="entry name" value="HATPase_C_sf"/>
</dbReference>
<dbReference type="SUPFAM" id="SSF55874">
    <property type="entry name" value="ATPase domain of HSP90 chaperone/DNA topoisomerase II/histidine kinase"/>
    <property type="match status" value="1"/>
</dbReference>
<comment type="caution">
    <text evidence="8">The sequence shown here is derived from an EMBL/GenBank/DDBJ whole genome shotgun (WGS) entry which is preliminary data.</text>
</comment>
<evidence type="ECO:0000313" key="8">
    <source>
        <dbReference type="EMBL" id="MDI9861360.1"/>
    </source>
</evidence>
<dbReference type="InterPro" id="IPR004358">
    <property type="entry name" value="Sig_transdc_His_kin-like_C"/>
</dbReference>
<name>A0ABT6YCU0_9BACT</name>
<evidence type="ECO:0000259" key="6">
    <source>
        <dbReference type="PROSITE" id="PS50112"/>
    </source>
</evidence>
<dbReference type="Pfam" id="PF13426">
    <property type="entry name" value="PAS_9"/>
    <property type="match status" value="1"/>
</dbReference>
<evidence type="ECO:0000256" key="1">
    <source>
        <dbReference type="ARBA" id="ARBA00000085"/>
    </source>
</evidence>
<dbReference type="PROSITE" id="PS50112">
    <property type="entry name" value="PAS"/>
    <property type="match status" value="1"/>
</dbReference>
<keyword evidence="8" id="KW-0418">Kinase</keyword>
<dbReference type="Pfam" id="PF00512">
    <property type="entry name" value="HisKA"/>
    <property type="match status" value="1"/>
</dbReference>
<keyword evidence="4" id="KW-0175">Coiled coil</keyword>
<dbReference type="InterPro" id="IPR036097">
    <property type="entry name" value="HisK_dim/P_sf"/>
</dbReference>
<dbReference type="Gene3D" id="1.10.287.130">
    <property type="match status" value="1"/>
</dbReference>
<dbReference type="Proteomes" id="UP001236507">
    <property type="component" value="Unassembled WGS sequence"/>
</dbReference>
<dbReference type="SUPFAM" id="SSF47384">
    <property type="entry name" value="Homodimeric domain of signal transducing histidine kinase"/>
    <property type="match status" value="1"/>
</dbReference>
<dbReference type="SMART" id="SM00091">
    <property type="entry name" value="PAS"/>
    <property type="match status" value="1"/>
</dbReference>
<keyword evidence="9" id="KW-1185">Reference proteome</keyword>
<protein>
    <recommendedName>
        <fullName evidence="2">histidine kinase</fullName>
        <ecNumber evidence="2">2.7.13.3</ecNumber>
    </recommendedName>
</protein>
<dbReference type="PANTHER" id="PTHR43547:SF2">
    <property type="entry name" value="HYBRID SIGNAL TRANSDUCTION HISTIDINE KINASE C"/>
    <property type="match status" value="1"/>
</dbReference>
<dbReference type="EC" id="2.7.13.3" evidence="2"/>
<dbReference type="NCBIfam" id="TIGR00229">
    <property type="entry name" value="sensory_box"/>
    <property type="match status" value="1"/>
</dbReference>
<evidence type="ECO:0000259" key="5">
    <source>
        <dbReference type="PROSITE" id="PS50109"/>
    </source>
</evidence>
<dbReference type="InterPro" id="IPR000014">
    <property type="entry name" value="PAS"/>
</dbReference>
<dbReference type="SMART" id="SM00388">
    <property type="entry name" value="HisKA"/>
    <property type="match status" value="1"/>
</dbReference>
<dbReference type="InterPro" id="IPR005467">
    <property type="entry name" value="His_kinase_dom"/>
</dbReference>
<dbReference type="PROSITE" id="PS50113">
    <property type="entry name" value="PAC"/>
    <property type="match status" value="1"/>
</dbReference>
<dbReference type="Gene3D" id="3.30.565.10">
    <property type="entry name" value="Histidine kinase-like ATPase, C-terminal domain"/>
    <property type="match status" value="1"/>
</dbReference>
<dbReference type="PROSITE" id="PS50109">
    <property type="entry name" value="HIS_KIN"/>
    <property type="match status" value="1"/>
</dbReference>
<evidence type="ECO:0000256" key="3">
    <source>
        <dbReference type="ARBA" id="ARBA00022553"/>
    </source>
</evidence>
<dbReference type="InterPro" id="IPR003661">
    <property type="entry name" value="HisK_dim/P_dom"/>
</dbReference>
<dbReference type="InterPro" id="IPR035965">
    <property type="entry name" value="PAS-like_dom_sf"/>
</dbReference>
<evidence type="ECO:0000256" key="4">
    <source>
        <dbReference type="SAM" id="Coils"/>
    </source>
</evidence>
<dbReference type="InterPro" id="IPR003594">
    <property type="entry name" value="HATPase_dom"/>
</dbReference>
<dbReference type="Gene3D" id="3.30.450.20">
    <property type="entry name" value="PAS domain"/>
    <property type="match status" value="1"/>
</dbReference>
<reference evidence="8 9" key="1">
    <citation type="submission" date="2023-05" db="EMBL/GenBank/DDBJ databases">
        <title>Novel species of genus Flectobacillus isolated from stream in China.</title>
        <authorList>
            <person name="Lu H."/>
        </authorList>
    </citation>
    <scope>NUCLEOTIDE SEQUENCE [LARGE SCALE GENOMIC DNA]</scope>
    <source>
        <strain evidence="8 9">KCTC 42575</strain>
    </source>
</reference>
<feature type="domain" description="Histidine kinase" evidence="5">
    <location>
        <begin position="171"/>
        <end position="387"/>
    </location>
</feature>
<dbReference type="PRINTS" id="PR00344">
    <property type="entry name" value="BCTRLSENSOR"/>
</dbReference>
<dbReference type="CDD" id="cd00082">
    <property type="entry name" value="HisKA"/>
    <property type="match status" value="1"/>
</dbReference>
<evidence type="ECO:0000259" key="7">
    <source>
        <dbReference type="PROSITE" id="PS50113"/>
    </source>
</evidence>
<dbReference type="RefSeq" id="WP_283345794.1">
    <property type="nucleotide sequence ID" value="NZ_JASHIF010000019.1"/>
</dbReference>
<dbReference type="PANTHER" id="PTHR43547">
    <property type="entry name" value="TWO-COMPONENT HISTIDINE KINASE"/>
    <property type="match status" value="1"/>
</dbReference>
<dbReference type="SMART" id="SM00387">
    <property type="entry name" value="HATPase_c"/>
    <property type="match status" value="1"/>
</dbReference>
<gene>
    <name evidence="8" type="ORF">QM524_19225</name>
</gene>
<feature type="domain" description="PAC" evidence="7">
    <location>
        <begin position="94"/>
        <end position="146"/>
    </location>
</feature>
<keyword evidence="8" id="KW-0808">Transferase</keyword>
<accession>A0ABT6YCU0</accession>
<dbReference type="InterPro" id="IPR000700">
    <property type="entry name" value="PAS-assoc_C"/>
</dbReference>
<feature type="coiled-coil region" evidence="4">
    <location>
        <begin position="137"/>
        <end position="164"/>
    </location>
</feature>
<keyword evidence="3" id="KW-0597">Phosphoprotein</keyword>
<organism evidence="8 9">
    <name type="scientific">Flectobacillus roseus</name>
    <dbReference type="NCBI Taxonomy" id="502259"/>
    <lineage>
        <taxon>Bacteria</taxon>
        <taxon>Pseudomonadati</taxon>
        <taxon>Bacteroidota</taxon>
        <taxon>Cytophagia</taxon>
        <taxon>Cytophagales</taxon>
        <taxon>Flectobacillaceae</taxon>
        <taxon>Flectobacillus</taxon>
    </lineage>
</organism>
<sequence>MKELIGFFGEHISAEHSSDYISFIEEFYNNAPNAYHSLDADGYFLKVNDTELKMLGYTREELIGKKRFFDLQITLLTENAEEFYRQFKQTGSTRNLELELVSKTGNHIQVLLNANAIYDKDGKFIASNSVIVDITHKKALEKELMEKNQELNHLNEQLFHTNQEKNRFIGIASHDLQNPITNIKLIAGKFRKTAQNLTDSQKRWIDELVSTSERMSSLIKNMLSVNRLERESISPEIDFHNIVQILTTSLNRFEEIANRKGISLHFESQVPIFMAQTDQEYLTEIIDNLVSNAIKFSYADSSVSVKLECTSSYFEIAVQDQGQGILPEEMNLLFGRFQKLSAKPTSNESSTGLGLSIVKELAEQLGGTVSCQSKVGKGTCFTVKFKS</sequence>
<evidence type="ECO:0000313" key="9">
    <source>
        <dbReference type="Proteomes" id="UP001236507"/>
    </source>
</evidence>
<dbReference type="EMBL" id="JASHIF010000019">
    <property type="protein sequence ID" value="MDI9861360.1"/>
    <property type="molecule type" value="Genomic_DNA"/>
</dbReference>
<proteinExistence type="predicted"/>
<feature type="domain" description="PAS" evidence="6">
    <location>
        <begin position="20"/>
        <end position="71"/>
    </location>
</feature>
<evidence type="ECO:0000256" key="2">
    <source>
        <dbReference type="ARBA" id="ARBA00012438"/>
    </source>
</evidence>
<dbReference type="SUPFAM" id="SSF55785">
    <property type="entry name" value="PYP-like sensor domain (PAS domain)"/>
    <property type="match status" value="1"/>
</dbReference>